<dbReference type="InterPro" id="IPR017441">
    <property type="entry name" value="Protein_kinase_ATP_BS"/>
</dbReference>
<dbReference type="InterPro" id="IPR050235">
    <property type="entry name" value="CK1_Ser-Thr_kinase"/>
</dbReference>
<dbReference type="InParanoid" id="A0A5C3PDC6"/>
<keyword evidence="3" id="KW-0418">Kinase</keyword>
<evidence type="ECO:0000259" key="2">
    <source>
        <dbReference type="PROSITE" id="PS50011"/>
    </source>
</evidence>
<keyword evidence="3" id="KW-0808">Transferase</keyword>
<dbReference type="GO" id="GO:0004672">
    <property type="term" value="F:protein kinase activity"/>
    <property type="evidence" value="ECO:0007669"/>
    <property type="project" value="InterPro"/>
</dbReference>
<dbReference type="EMBL" id="ML211210">
    <property type="protein sequence ID" value="TFK86230.1"/>
    <property type="molecule type" value="Genomic_DNA"/>
</dbReference>
<protein>
    <submittedName>
        <fullName evidence="3">Kinase-like protein</fullName>
    </submittedName>
</protein>
<dbReference type="InterPro" id="IPR000719">
    <property type="entry name" value="Prot_kinase_dom"/>
</dbReference>
<proteinExistence type="predicted"/>
<dbReference type="InterPro" id="IPR011009">
    <property type="entry name" value="Kinase-like_dom_sf"/>
</dbReference>
<dbReference type="PROSITE" id="PS00107">
    <property type="entry name" value="PROTEIN_KINASE_ATP"/>
    <property type="match status" value="1"/>
</dbReference>
<dbReference type="GO" id="GO:0005524">
    <property type="term" value="F:ATP binding"/>
    <property type="evidence" value="ECO:0007669"/>
    <property type="project" value="UniProtKB-UniRule"/>
</dbReference>
<evidence type="ECO:0000313" key="4">
    <source>
        <dbReference type="Proteomes" id="UP000308197"/>
    </source>
</evidence>
<gene>
    <name evidence="3" type="ORF">K466DRAFT_587418</name>
</gene>
<dbReference type="PROSITE" id="PS50011">
    <property type="entry name" value="PROTEIN_KINASE_DOM"/>
    <property type="match status" value="1"/>
</dbReference>
<feature type="domain" description="Protein kinase" evidence="2">
    <location>
        <begin position="15"/>
        <end position="274"/>
    </location>
</feature>
<dbReference type="Proteomes" id="UP000308197">
    <property type="component" value="Unassembled WGS sequence"/>
</dbReference>
<reference evidence="3 4" key="1">
    <citation type="journal article" date="2019" name="Nat. Ecol. Evol.">
        <title>Megaphylogeny resolves global patterns of mushroom evolution.</title>
        <authorList>
            <person name="Varga T."/>
            <person name="Krizsan K."/>
            <person name="Foldi C."/>
            <person name="Dima B."/>
            <person name="Sanchez-Garcia M."/>
            <person name="Sanchez-Ramirez S."/>
            <person name="Szollosi G.J."/>
            <person name="Szarkandi J.G."/>
            <person name="Papp V."/>
            <person name="Albert L."/>
            <person name="Andreopoulos W."/>
            <person name="Angelini C."/>
            <person name="Antonin V."/>
            <person name="Barry K.W."/>
            <person name="Bougher N.L."/>
            <person name="Buchanan P."/>
            <person name="Buyck B."/>
            <person name="Bense V."/>
            <person name="Catcheside P."/>
            <person name="Chovatia M."/>
            <person name="Cooper J."/>
            <person name="Damon W."/>
            <person name="Desjardin D."/>
            <person name="Finy P."/>
            <person name="Geml J."/>
            <person name="Haridas S."/>
            <person name="Hughes K."/>
            <person name="Justo A."/>
            <person name="Karasinski D."/>
            <person name="Kautmanova I."/>
            <person name="Kiss B."/>
            <person name="Kocsube S."/>
            <person name="Kotiranta H."/>
            <person name="LaButti K.M."/>
            <person name="Lechner B.E."/>
            <person name="Liimatainen K."/>
            <person name="Lipzen A."/>
            <person name="Lukacs Z."/>
            <person name="Mihaltcheva S."/>
            <person name="Morgado L.N."/>
            <person name="Niskanen T."/>
            <person name="Noordeloos M.E."/>
            <person name="Ohm R.A."/>
            <person name="Ortiz-Santana B."/>
            <person name="Ovrebo C."/>
            <person name="Racz N."/>
            <person name="Riley R."/>
            <person name="Savchenko A."/>
            <person name="Shiryaev A."/>
            <person name="Soop K."/>
            <person name="Spirin V."/>
            <person name="Szebenyi C."/>
            <person name="Tomsovsky M."/>
            <person name="Tulloss R.E."/>
            <person name="Uehling J."/>
            <person name="Grigoriev I.V."/>
            <person name="Vagvolgyi C."/>
            <person name="Papp T."/>
            <person name="Martin F.M."/>
            <person name="Miettinen O."/>
            <person name="Hibbett D.S."/>
            <person name="Nagy L.G."/>
        </authorList>
    </citation>
    <scope>NUCLEOTIDE SEQUENCE [LARGE SCALE GENOMIC DNA]</scope>
    <source>
        <strain evidence="3 4">HHB13444</strain>
    </source>
</reference>
<keyword evidence="4" id="KW-1185">Reference proteome</keyword>
<evidence type="ECO:0000313" key="3">
    <source>
        <dbReference type="EMBL" id="TFK86230.1"/>
    </source>
</evidence>
<dbReference type="Gene3D" id="1.10.510.10">
    <property type="entry name" value="Transferase(Phosphotransferase) domain 1"/>
    <property type="match status" value="1"/>
</dbReference>
<dbReference type="STRING" id="1314778.A0A5C3PDC6"/>
<evidence type="ECO:0000256" key="1">
    <source>
        <dbReference type="PROSITE-ProRule" id="PRU10141"/>
    </source>
</evidence>
<accession>A0A5C3PDC6</accession>
<dbReference type="SUPFAM" id="SSF56112">
    <property type="entry name" value="Protein kinase-like (PK-like)"/>
    <property type="match status" value="1"/>
</dbReference>
<dbReference type="AlphaFoldDB" id="A0A5C3PDC6"/>
<dbReference type="SMART" id="SM00220">
    <property type="entry name" value="S_TKc"/>
    <property type="match status" value="1"/>
</dbReference>
<keyword evidence="1" id="KW-0547">Nucleotide-binding</keyword>
<name>A0A5C3PDC6_9APHY</name>
<dbReference type="Pfam" id="PF00069">
    <property type="entry name" value="Pkinase"/>
    <property type="match status" value="1"/>
</dbReference>
<keyword evidence="1" id="KW-0067">ATP-binding</keyword>
<organism evidence="3 4">
    <name type="scientific">Polyporus arcularius HHB13444</name>
    <dbReference type="NCBI Taxonomy" id="1314778"/>
    <lineage>
        <taxon>Eukaryota</taxon>
        <taxon>Fungi</taxon>
        <taxon>Dikarya</taxon>
        <taxon>Basidiomycota</taxon>
        <taxon>Agaricomycotina</taxon>
        <taxon>Agaricomycetes</taxon>
        <taxon>Polyporales</taxon>
        <taxon>Polyporaceae</taxon>
        <taxon>Polyporus</taxon>
    </lineage>
</organism>
<sequence>MADDYLQSFTVAGFIQTTHFIGKGGSAEVWKAFNMLTGSPLALKTKAIPAGTDVPPADLAHEAGIYKLLRGAREGFPSIHWSGVDKDQFVIAMDLLGPNLQSLKYVCRGSFSLRTVCMLAEQMITRLQFIHSKGIISGDVKPHNFAMGIGSKARIVQLFDFGQAAFFVDPATNEHIPFRGGRLSGGTVRYVSVAAHLGHEISRRDDLESLLYVLAELFHGELPWTTESDLLRTAQMKAGKEFQDFLSQSLPEFRAYHAHCASLSYGQAPDYALLKDLFRKRMTTESWQYDWRFDWEDGTALERGTLVPEDYVFDLRFVQRVGLDPQ</sequence>
<feature type="binding site" evidence="1">
    <location>
        <position position="44"/>
    </location>
    <ligand>
        <name>ATP</name>
        <dbReference type="ChEBI" id="CHEBI:30616"/>
    </ligand>
</feature>
<dbReference type="PANTHER" id="PTHR11909">
    <property type="entry name" value="CASEIN KINASE-RELATED"/>
    <property type="match status" value="1"/>
</dbReference>